<evidence type="ECO:0000256" key="1">
    <source>
        <dbReference type="SAM" id="Coils"/>
    </source>
</evidence>
<gene>
    <name evidence="3" type="ORF">F53441_9783</name>
</gene>
<dbReference type="AlphaFoldDB" id="A0A8H4K8D5"/>
<evidence type="ECO:0000313" key="4">
    <source>
        <dbReference type="Proteomes" id="UP000605986"/>
    </source>
</evidence>
<proteinExistence type="predicted"/>
<feature type="compositionally biased region" description="Acidic residues" evidence="2">
    <location>
        <begin position="364"/>
        <end position="378"/>
    </location>
</feature>
<evidence type="ECO:0000313" key="3">
    <source>
        <dbReference type="EMBL" id="KAF4446602.1"/>
    </source>
</evidence>
<organism evidence="3 4">
    <name type="scientific">Fusarium austroafricanum</name>
    <dbReference type="NCBI Taxonomy" id="2364996"/>
    <lineage>
        <taxon>Eukaryota</taxon>
        <taxon>Fungi</taxon>
        <taxon>Dikarya</taxon>
        <taxon>Ascomycota</taxon>
        <taxon>Pezizomycotina</taxon>
        <taxon>Sordariomycetes</taxon>
        <taxon>Hypocreomycetidae</taxon>
        <taxon>Hypocreales</taxon>
        <taxon>Nectriaceae</taxon>
        <taxon>Fusarium</taxon>
        <taxon>Fusarium concolor species complex</taxon>
    </lineage>
</organism>
<feature type="coiled-coil region" evidence="1">
    <location>
        <begin position="288"/>
        <end position="322"/>
    </location>
</feature>
<comment type="caution">
    <text evidence="3">The sequence shown here is derived from an EMBL/GenBank/DDBJ whole genome shotgun (WGS) entry which is preliminary data.</text>
</comment>
<protein>
    <recommendedName>
        <fullName evidence="5">Ubiquinol-cytochrome-c reductase cytochrome c1</fullName>
    </recommendedName>
</protein>
<dbReference type="OrthoDB" id="5324651at2759"/>
<dbReference type="Proteomes" id="UP000605986">
    <property type="component" value="Unassembled WGS sequence"/>
</dbReference>
<accession>A0A8H4K8D5</accession>
<keyword evidence="4" id="KW-1185">Reference proteome</keyword>
<feature type="region of interest" description="Disordered" evidence="2">
    <location>
        <begin position="114"/>
        <end position="146"/>
    </location>
</feature>
<sequence>MAAPLTDETVYQATKDILAGEKAKFRKPEPVRKLISRHWENDKVLNELVTVYSFEPFLKVVVRLLSERVYESTSMASQFFPALFTPSMTQNEMRNQYETEATMNEEIALHGITETKQPNSPGEIGSTSVGEASTESTTVVNTPSESSSLFPLYLPFPIEHQLMEKLQKSLEILCYEFAEEALPHLIRKRGWNCPEAVELNEWIGILSREGILEGENSPKLQKEFLRSISCIRHTAVHRLRTNSMGLDKFLTDAEAFAKMLGIDRAQIEVIRKLRADASSVISELGMNKQFLQLQLKKTQLAIEQQRAELDRREQEAKDHMIEEDKKYQQLAGEKLQRALMPIENVSLVKSIDSGQDRVQGAAQEGDDKDEDEFEDCIE</sequence>
<keyword evidence="1" id="KW-0175">Coiled coil</keyword>
<evidence type="ECO:0008006" key="5">
    <source>
        <dbReference type="Google" id="ProtNLM"/>
    </source>
</evidence>
<reference evidence="3" key="1">
    <citation type="submission" date="2020-01" db="EMBL/GenBank/DDBJ databases">
        <title>Identification and distribution of gene clusters putatively required for synthesis of sphingolipid metabolism inhibitors in phylogenetically diverse species of the filamentous fungus Fusarium.</title>
        <authorList>
            <person name="Kim H.-S."/>
            <person name="Busman M."/>
            <person name="Brown D.W."/>
            <person name="Divon H."/>
            <person name="Uhlig S."/>
            <person name="Proctor R.H."/>
        </authorList>
    </citation>
    <scope>NUCLEOTIDE SEQUENCE</scope>
    <source>
        <strain evidence="3">NRRL 53441</strain>
    </source>
</reference>
<evidence type="ECO:0000256" key="2">
    <source>
        <dbReference type="SAM" id="MobiDB-lite"/>
    </source>
</evidence>
<name>A0A8H4K8D5_9HYPO</name>
<dbReference type="EMBL" id="JAADJG010000448">
    <property type="protein sequence ID" value="KAF4446602.1"/>
    <property type="molecule type" value="Genomic_DNA"/>
</dbReference>
<feature type="region of interest" description="Disordered" evidence="2">
    <location>
        <begin position="353"/>
        <end position="378"/>
    </location>
</feature>